<evidence type="ECO:0000256" key="3">
    <source>
        <dbReference type="ARBA" id="ARBA00022980"/>
    </source>
</evidence>
<keyword evidence="4" id="KW-0496">Mitochondrion</keyword>
<dbReference type="GeneID" id="92034648"/>
<gene>
    <name evidence="8" type="ORF">J3D65DRAFT_639729</name>
</gene>
<dbReference type="Gene3D" id="3.40.30.10">
    <property type="entry name" value="Glutaredoxin"/>
    <property type="match status" value="1"/>
</dbReference>
<organism evidence="8 9">
    <name type="scientific">Phyllosticta citribraziliensis</name>
    <dbReference type="NCBI Taxonomy" id="989973"/>
    <lineage>
        <taxon>Eukaryota</taxon>
        <taxon>Fungi</taxon>
        <taxon>Dikarya</taxon>
        <taxon>Ascomycota</taxon>
        <taxon>Pezizomycotina</taxon>
        <taxon>Dothideomycetes</taxon>
        <taxon>Dothideomycetes incertae sedis</taxon>
        <taxon>Botryosphaeriales</taxon>
        <taxon>Phyllostictaceae</taxon>
        <taxon>Phyllosticta</taxon>
    </lineage>
</organism>
<protein>
    <recommendedName>
        <fullName evidence="6">Large ribosomal subunit protein mL43</fullName>
    </recommendedName>
</protein>
<comment type="similarity">
    <text evidence="2">Belongs to the mitochondrion-specific ribosomal protein mL43 family.</text>
</comment>
<dbReference type="InterPro" id="IPR007741">
    <property type="entry name" value="Ribosomal_mL43/mS25/NADH_DH"/>
</dbReference>
<keyword evidence="3" id="KW-0689">Ribosomal protein</keyword>
<dbReference type="SMART" id="SM00916">
    <property type="entry name" value="L51_S25_CI-B8"/>
    <property type="match status" value="1"/>
</dbReference>
<evidence type="ECO:0000259" key="7">
    <source>
        <dbReference type="SMART" id="SM00916"/>
    </source>
</evidence>
<evidence type="ECO:0000256" key="5">
    <source>
        <dbReference type="ARBA" id="ARBA00023274"/>
    </source>
</evidence>
<dbReference type="PANTHER" id="PTHR21396">
    <property type="entry name" value="39S RIBOSOMAL PROTEIN L43"/>
    <property type="match status" value="1"/>
</dbReference>
<dbReference type="RefSeq" id="XP_066650911.1">
    <property type="nucleotide sequence ID" value="XM_066801742.1"/>
</dbReference>
<keyword evidence="9" id="KW-1185">Reference proteome</keyword>
<comment type="caution">
    <text evidence="8">The sequence shown here is derived from an EMBL/GenBank/DDBJ whole genome shotgun (WGS) entry which is preliminary data.</text>
</comment>
<dbReference type="InterPro" id="IPR039927">
    <property type="entry name" value="Ribosomal_mL43"/>
</dbReference>
<evidence type="ECO:0000256" key="4">
    <source>
        <dbReference type="ARBA" id="ARBA00023128"/>
    </source>
</evidence>
<dbReference type="Pfam" id="PF05047">
    <property type="entry name" value="L51_S25_CI-B8"/>
    <property type="match status" value="1"/>
</dbReference>
<proteinExistence type="inferred from homology"/>
<sequence>MPLGALKAVAQSQNGVGAFIKQCKRLDFHYCDWAGSSKGMIAFLKHTLPDFAKANSHIEITVSPRPNKHPVIKGHYVNKQTRAICVKKLDPLQILRKAELLRDSSGAINKRNTNKPVKSINENVRGIWSPFHGARYKI</sequence>
<evidence type="ECO:0000256" key="2">
    <source>
        <dbReference type="ARBA" id="ARBA00006073"/>
    </source>
</evidence>
<dbReference type="SUPFAM" id="SSF52833">
    <property type="entry name" value="Thioredoxin-like"/>
    <property type="match status" value="1"/>
</dbReference>
<evidence type="ECO:0000256" key="1">
    <source>
        <dbReference type="ARBA" id="ARBA00004173"/>
    </source>
</evidence>
<reference evidence="8 9" key="1">
    <citation type="submission" date="2024-04" db="EMBL/GenBank/DDBJ databases">
        <title>Phyllosticta paracitricarpa is synonymous to the EU quarantine fungus P. citricarpa based on phylogenomic analyses.</title>
        <authorList>
            <consortium name="Lawrence Berkeley National Laboratory"/>
            <person name="Van ingen-buijs V.A."/>
            <person name="Van westerhoven A.C."/>
            <person name="Haridas S."/>
            <person name="Skiadas P."/>
            <person name="Martin F."/>
            <person name="Groenewald J.Z."/>
            <person name="Crous P.W."/>
            <person name="Seidl M.F."/>
        </authorList>
    </citation>
    <scope>NUCLEOTIDE SEQUENCE [LARGE SCALE GENOMIC DNA]</scope>
    <source>
        <strain evidence="8 9">CPC 17464</strain>
    </source>
</reference>
<dbReference type="EMBL" id="JBBPEH010000013">
    <property type="protein sequence ID" value="KAK7530838.1"/>
    <property type="molecule type" value="Genomic_DNA"/>
</dbReference>
<name>A0ABR1L867_9PEZI</name>
<dbReference type="PANTHER" id="PTHR21396:SF2">
    <property type="entry name" value="LARGE RIBOSOMAL SUBUNIT PROTEIN ML43"/>
    <property type="match status" value="1"/>
</dbReference>
<feature type="domain" description="Ribosomal protein/NADH dehydrogenase" evidence="7">
    <location>
        <begin position="32"/>
        <end position="105"/>
    </location>
</feature>
<comment type="subcellular location">
    <subcellularLocation>
        <location evidence="1">Mitochondrion</location>
    </subcellularLocation>
</comment>
<dbReference type="Proteomes" id="UP001360953">
    <property type="component" value="Unassembled WGS sequence"/>
</dbReference>
<evidence type="ECO:0000313" key="9">
    <source>
        <dbReference type="Proteomes" id="UP001360953"/>
    </source>
</evidence>
<evidence type="ECO:0000313" key="8">
    <source>
        <dbReference type="EMBL" id="KAK7530838.1"/>
    </source>
</evidence>
<evidence type="ECO:0000256" key="6">
    <source>
        <dbReference type="ARBA" id="ARBA00035188"/>
    </source>
</evidence>
<dbReference type="InterPro" id="IPR036249">
    <property type="entry name" value="Thioredoxin-like_sf"/>
</dbReference>
<accession>A0ABR1L867</accession>
<keyword evidence="5" id="KW-0687">Ribonucleoprotein</keyword>